<dbReference type="Proteomes" id="UP000249057">
    <property type="component" value="Unassembled WGS sequence"/>
</dbReference>
<reference evidence="1" key="1">
    <citation type="submission" date="2018-02" db="EMBL/GenBank/DDBJ databases">
        <title>The genomes of Aspergillus section Nigri reveals drivers in fungal speciation.</title>
        <authorList>
            <consortium name="DOE Joint Genome Institute"/>
            <person name="Vesth T.C."/>
            <person name="Nybo J."/>
            <person name="Theobald S."/>
            <person name="Brandl J."/>
            <person name="Frisvad J.C."/>
            <person name="Nielsen K.F."/>
            <person name="Lyhne E.K."/>
            <person name="Kogle M.E."/>
            <person name="Kuo A."/>
            <person name="Riley R."/>
            <person name="Clum A."/>
            <person name="Nolan M."/>
            <person name="Lipzen A."/>
            <person name="Salamov A."/>
            <person name="Henrissat B."/>
            <person name="Wiebenga A."/>
            <person name="De vries R.P."/>
            <person name="Grigoriev I.V."/>
            <person name="Mortensen U.H."/>
            <person name="Andersen M.R."/>
            <person name="Baker S.E."/>
        </authorList>
    </citation>
    <scope>NUCLEOTIDE SEQUENCE</scope>
    <source>
        <strain evidence="1">CBS 621.78</strain>
    </source>
</reference>
<evidence type="ECO:0000313" key="1">
    <source>
        <dbReference type="EMBL" id="RAH40370.1"/>
    </source>
</evidence>
<sequence length="178" mass="20160">MYLRSTKYDVFGNSSNPGGRTEPVPRYLANAIQISPARGSCNPRDYCCEYLDETLIKVEVHRPEETCLFATELQQYRETIHQVSQILQHAARQRERGPRPDSSTAPPQLEIHPCRKRRITISWEESRSSTFPQPAPFHPTLLPDHLTTELGPKVSDMAGLERSAREIAKHVGGDNIVI</sequence>
<dbReference type="EMBL" id="KZ825411">
    <property type="protein sequence ID" value="RAH40370.1"/>
    <property type="molecule type" value="Genomic_DNA"/>
</dbReference>
<protein>
    <submittedName>
        <fullName evidence="1">Uncharacterized protein</fullName>
    </submittedName>
</protein>
<accession>A0ACD1FTP5</accession>
<gene>
    <name evidence="1" type="ORF">BO95DRAFT_518740</name>
</gene>
<evidence type="ECO:0000313" key="2">
    <source>
        <dbReference type="Proteomes" id="UP000249057"/>
    </source>
</evidence>
<name>A0ACD1FTP5_9EURO</name>
<proteinExistence type="predicted"/>
<keyword evidence="2" id="KW-1185">Reference proteome</keyword>
<organism evidence="1 2">
    <name type="scientific">Aspergillus brunneoviolaceus CBS 621.78</name>
    <dbReference type="NCBI Taxonomy" id="1450534"/>
    <lineage>
        <taxon>Eukaryota</taxon>
        <taxon>Fungi</taxon>
        <taxon>Dikarya</taxon>
        <taxon>Ascomycota</taxon>
        <taxon>Pezizomycotina</taxon>
        <taxon>Eurotiomycetes</taxon>
        <taxon>Eurotiomycetidae</taxon>
        <taxon>Eurotiales</taxon>
        <taxon>Aspergillaceae</taxon>
        <taxon>Aspergillus</taxon>
        <taxon>Aspergillus subgen. Circumdati</taxon>
    </lineage>
</organism>